<organism evidence="6 7">
    <name type="scientific">Trichoglossum hirsutum</name>
    <dbReference type="NCBI Taxonomy" id="265104"/>
    <lineage>
        <taxon>Eukaryota</taxon>
        <taxon>Fungi</taxon>
        <taxon>Dikarya</taxon>
        <taxon>Ascomycota</taxon>
        <taxon>Pezizomycotina</taxon>
        <taxon>Geoglossomycetes</taxon>
        <taxon>Geoglossales</taxon>
        <taxon>Geoglossaceae</taxon>
        <taxon>Trichoglossum</taxon>
    </lineage>
</organism>
<keyword evidence="2" id="KW-0547">Nucleotide-binding</keyword>
<reference evidence="6" key="1">
    <citation type="submission" date="2021-03" db="EMBL/GenBank/DDBJ databases">
        <title>Comparative genomics and phylogenomic investigation of the class Geoglossomycetes provide insights into ecological specialization and systematics.</title>
        <authorList>
            <person name="Melie T."/>
            <person name="Pirro S."/>
            <person name="Miller A.N."/>
            <person name="Quandt A."/>
        </authorList>
    </citation>
    <scope>NUCLEOTIDE SEQUENCE</scope>
    <source>
        <strain evidence="6">CAQ_001_2017</strain>
    </source>
</reference>
<dbReference type="EMBL" id="JAGHQM010000172">
    <property type="protein sequence ID" value="KAH0564834.1"/>
    <property type="molecule type" value="Genomic_DNA"/>
</dbReference>
<evidence type="ECO:0000256" key="1">
    <source>
        <dbReference type="ARBA" id="ARBA00022679"/>
    </source>
</evidence>
<dbReference type="InterPro" id="IPR011009">
    <property type="entry name" value="Kinase-like_dom_sf"/>
</dbReference>
<dbReference type="SMART" id="SM00220">
    <property type="entry name" value="S_TKc"/>
    <property type="match status" value="1"/>
</dbReference>
<keyword evidence="1" id="KW-0808">Transferase</keyword>
<dbReference type="SUPFAM" id="SSF56112">
    <property type="entry name" value="Protein kinase-like (PK-like)"/>
    <property type="match status" value="1"/>
</dbReference>
<name>A0A9P8LGG7_9PEZI</name>
<dbReference type="PROSITE" id="PS00108">
    <property type="entry name" value="PROTEIN_KINASE_ST"/>
    <property type="match status" value="1"/>
</dbReference>
<feature type="domain" description="Protein kinase" evidence="5">
    <location>
        <begin position="50"/>
        <end position="364"/>
    </location>
</feature>
<proteinExistence type="predicted"/>
<dbReference type="InterPro" id="IPR051681">
    <property type="entry name" value="Ser/Thr_Kinases-Pseudokinases"/>
</dbReference>
<dbReference type="GO" id="GO:0005524">
    <property type="term" value="F:ATP binding"/>
    <property type="evidence" value="ECO:0007669"/>
    <property type="project" value="UniProtKB-KW"/>
</dbReference>
<comment type="caution">
    <text evidence="6">The sequence shown here is derived from an EMBL/GenBank/DDBJ whole genome shotgun (WGS) entry which is preliminary data.</text>
</comment>
<dbReference type="Gene3D" id="1.10.510.10">
    <property type="entry name" value="Transferase(Phosphotransferase) domain 1"/>
    <property type="match status" value="1"/>
</dbReference>
<dbReference type="GO" id="GO:0005737">
    <property type="term" value="C:cytoplasm"/>
    <property type="evidence" value="ECO:0007669"/>
    <property type="project" value="TreeGrafter"/>
</dbReference>
<dbReference type="InterPro" id="IPR000719">
    <property type="entry name" value="Prot_kinase_dom"/>
</dbReference>
<dbReference type="PROSITE" id="PS50011">
    <property type="entry name" value="PROTEIN_KINASE_DOM"/>
    <property type="match status" value="1"/>
</dbReference>
<dbReference type="GO" id="GO:0004674">
    <property type="term" value="F:protein serine/threonine kinase activity"/>
    <property type="evidence" value="ECO:0007669"/>
    <property type="project" value="TreeGrafter"/>
</dbReference>
<keyword evidence="3" id="KW-0418">Kinase</keyword>
<evidence type="ECO:0000313" key="6">
    <source>
        <dbReference type="EMBL" id="KAH0564834.1"/>
    </source>
</evidence>
<dbReference type="Pfam" id="PF00069">
    <property type="entry name" value="Pkinase"/>
    <property type="match status" value="1"/>
</dbReference>
<dbReference type="CDD" id="cd00180">
    <property type="entry name" value="PKc"/>
    <property type="match status" value="1"/>
</dbReference>
<dbReference type="Proteomes" id="UP000750711">
    <property type="component" value="Unassembled WGS sequence"/>
</dbReference>
<evidence type="ECO:0000256" key="3">
    <source>
        <dbReference type="ARBA" id="ARBA00022777"/>
    </source>
</evidence>
<protein>
    <recommendedName>
        <fullName evidence="5">Protein kinase domain-containing protein</fullName>
    </recommendedName>
</protein>
<dbReference type="InterPro" id="IPR008271">
    <property type="entry name" value="Ser/Thr_kinase_AS"/>
</dbReference>
<evidence type="ECO:0000313" key="7">
    <source>
        <dbReference type="Proteomes" id="UP000750711"/>
    </source>
</evidence>
<keyword evidence="7" id="KW-1185">Reference proteome</keyword>
<accession>A0A9P8LGG7</accession>
<keyword evidence="4" id="KW-0067">ATP-binding</keyword>
<dbReference type="AlphaFoldDB" id="A0A9P8LGG7"/>
<evidence type="ECO:0000259" key="5">
    <source>
        <dbReference type="PROSITE" id="PS50011"/>
    </source>
</evidence>
<evidence type="ECO:0000256" key="4">
    <source>
        <dbReference type="ARBA" id="ARBA00022840"/>
    </source>
</evidence>
<dbReference type="PANTHER" id="PTHR44329">
    <property type="entry name" value="SERINE/THREONINE-PROTEIN KINASE TNNI3K-RELATED"/>
    <property type="match status" value="1"/>
</dbReference>
<dbReference type="PANTHER" id="PTHR44329:SF288">
    <property type="entry name" value="MITOGEN-ACTIVATED PROTEIN KINASE KINASE KINASE 20"/>
    <property type="match status" value="1"/>
</dbReference>
<gene>
    <name evidence="6" type="ORF">GP486_001782</name>
</gene>
<evidence type="ECO:0000256" key="2">
    <source>
        <dbReference type="ARBA" id="ARBA00022741"/>
    </source>
</evidence>
<sequence>MASQATHQIRTLVSSVGGFSRPEESDIRTLEDLLRWIQPLGLELYDGSSLRGKSAVGEGASYKVFRCTDAKKHEIVAVKQVKLPDDTSQSEALQERVDCVLKDLEVMHHPPLARHENILTLLGYGWGLAKGDIIPFLVTEYAALGTLRECLLSRPLPTESKLGLCNQIACGLNRLHWSGVAHGDLKLENILVFQSSRPNNGGEYGTDLIAKLPSLSSVTTTNTTPRYLAPELQGSAEKLGKVEFLRCDVWALGLLCWEVLWNGCRYYEIDCIQGLSRKSSRNCSSGDNLSASCELKTSMNDDSFRERMFALCPDLARLAQLSVDLLLGHPYCSLRRNMVKGILRNTLQVNPQLRPHDLSRLPFIFGGGLYAGYAIGILPKFLQASNYLDGPTQTIWNVPLSKGHLLKRNGFMRFVPT</sequence>